<keyword evidence="4" id="KW-1185">Reference proteome</keyword>
<dbReference type="PANTHER" id="PTHR42928:SF5">
    <property type="entry name" value="BLR1237 PROTEIN"/>
    <property type="match status" value="1"/>
</dbReference>
<evidence type="ECO:0000256" key="1">
    <source>
        <dbReference type="ARBA" id="ARBA00006987"/>
    </source>
</evidence>
<gene>
    <name evidence="3" type="ORF">BKK80_21420</name>
</gene>
<protein>
    <submittedName>
        <fullName evidence="3">ABC transporter substrate-binding protein</fullName>
    </submittedName>
</protein>
<dbReference type="EMBL" id="CP017755">
    <property type="protein sequence ID" value="AOZ08513.1"/>
    <property type="molecule type" value="Genomic_DNA"/>
</dbReference>
<accession>A0ABN4TTQ2</accession>
<dbReference type="InterPro" id="IPR006311">
    <property type="entry name" value="TAT_signal"/>
</dbReference>
<sequence>MHQPDPRAPAHADSPARPARRTLLKLAALAAAAACLPPAPALAQGGRPLRLILPISAGSGVDVIARAAAPALGKALGQPVVIENLPGAGGITGAAAVVKAQPDGNTLGLVSNNHVINPSVYRAMPFDAVKDVTAISVIGATPLVLVVNPKVPAKNVKELVALLKAKPDAYNLASSGNGTILHLAGEMFLGEAGVKAHHVPYKGTGPMITDLLGGQVEMGVVALNAVLPYLKAGTLRAIGLCGHARSPAAPDLPTIAEQGLPRYDVEGWFAVIGPPGMKPADVQRIHDAFAAAFTSPEVADAMKRLATVVEPGTPAAAASFFRAEAERYARLVKASHVVVE</sequence>
<dbReference type="RefSeq" id="WP_071017215.1">
    <property type="nucleotide sequence ID" value="NZ_CP017755.1"/>
</dbReference>
<feature type="signal peptide" evidence="2">
    <location>
        <begin position="1"/>
        <end position="43"/>
    </location>
</feature>
<dbReference type="PANTHER" id="PTHR42928">
    <property type="entry name" value="TRICARBOXYLATE-BINDING PROTEIN"/>
    <property type="match status" value="1"/>
</dbReference>
<dbReference type="InterPro" id="IPR005064">
    <property type="entry name" value="BUG"/>
</dbReference>
<reference evidence="3 4" key="1">
    <citation type="submission" date="2016-10" db="EMBL/GenBank/DDBJ databases">
        <title>Complete genome sequences of three Cupriavidus strains isolated from various Malaysian environments.</title>
        <authorList>
            <person name="Abdullah A.A.-A."/>
            <person name="Shafie N.A.H."/>
            <person name="Lau N.S."/>
        </authorList>
    </citation>
    <scope>NUCLEOTIDE SEQUENCE [LARGE SCALE GENOMIC DNA]</scope>
    <source>
        <strain evidence="3 4">USMAA1020</strain>
    </source>
</reference>
<dbReference type="Pfam" id="PF03401">
    <property type="entry name" value="TctC"/>
    <property type="match status" value="1"/>
</dbReference>
<proteinExistence type="inferred from homology"/>
<dbReference type="Gene3D" id="3.40.190.10">
    <property type="entry name" value="Periplasmic binding protein-like II"/>
    <property type="match status" value="1"/>
</dbReference>
<keyword evidence="2" id="KW-0732">Signal</keyword>
<dbReference type="PROSITE" id="PS51318">
    <property type="entry name" value="TAT"/>
    <property type="match status" value="1"/>
</dbReference>
<evidence type="ECO:0000313" key="4">
    <source>
        <dbReference type="Proteomes" id="UP000177515"/>
    </source>
</evidence>
<dbReference type="Proteomes" id="UP000177515">
    <property type="component" value="Chromosome 2"/>
</dbReference>
<comment type="similarity">
    <text evidence="1">Belongs to the UPF0065 (bug) family.</text>
</comment>
<evidence type="ECO:0000256" key="2">
    <source>
        <dbReference type="SAM" id="SignalP"/>
    </source>
</evidence>
<name>A0ABN4TTQ2_9BURK</name>
<evidence type="ECO:0000313" key="3">
    <source>
        <dbReference type="EMBL" id="AOZ08513.1"/>
    </source>
</evidence>
<dbReference type="CDD" id="cd13578">
    <property type="entry name" value="PBP2_Bug27"/>
    <property type="match status" value="1"/>
</dbReference>
<dbReference type="SUPFAM" id="SSF53850">
    <property type="entry name" value="Periplasmic binding protein-like II"/>
    <property type="match status" value="1"/>
</dbReference>
<organism evidence="3 4">
    <name type="scientific">Cupriavidus malaysiensis</name>
    <dbReference type="NCBI Taxonomy" id="367825"/>
    <lineage>
        <taxon>Bacteria</taxon>
        <taxon>Pseudomonadati</taxon>
        <taxon>Pseudomonadota</taxon>
        <taxon>Betaproteobacteria</taxon>
        <taxon>Burkholderiales</taxon>
        <taxon>Burkholderiaceae</taxon>
        <taxon>Cupriavidus</taxon>
    </lineage>
</organism>
<dbReference type="Gene3D" id="3.40.190.150">
    <property type="entry name" value="Bordetella uptake gene, domain 1"/>
    <property type="match status" value="1"/>
</dbReference>
<dbReference type="PIRSF" id="PIRSF017082">
    <property type="entry name" value="YflP"/>
    <property type="match status" value="1"/>
</dbReference>
<feature type="chain" id="PRO_5046884563" evidence="2">
    <location>
        <begin position="44"/>
        <end position="340"/>
    </location>
</feature>
<dbReference type="InterPro" id="IPR042100">
    <property type="entry name" value="Bug_dom1"/>
</dbReference>